<dbReference type="SUPFAM" id="SSF46689">
    <property type="entry name" value="Homeodomain-like"/>
    <property type="match status" value="2"/>
</dbReference>
<dbReference type="Gene3D" id="1.10.10.60">
    <property type="entry name" value="Homeodomain-like"/>
    <property type="match status" value="2"/>
</dbReference>
<keyword evidence="3" id="KW-0804">Transcription</keyword>
<sequence length="301" mass="34048">MGTEIVRSIGRFVGLEEPRTLSTRYLHLAEIVGSRLQWDVPGAGHPVRMERRDGYLICLQRNALPSIPYWVNDVPTPMMPLHRGQFLFLDLNDEHASVTRGNVDCISMYISRGVLRNFHEENGLRRVESLRTASGVAFHDDIVRNLGECLAPAFEQPNAVSQLFSDHVALALLTHLTASYSEQPAVVQPVRGGLARWQERRAKDMLMANLNGEIGLDELARACGLSRSHFARAFKSAVGVPPLQWLQIQRVERAKDLLLNSKLPIDEIAYHCGFADQSHFTRAFVRIVNITPGVWRRIRRR</sequence>
<protein>
    <submittedName>
        <fullName evidence="5">AraC-type DNA-binding protein</fullName>
    </submittedName>
</protein>
<evidence type="ECO:0000256" key="2">
    <source>
        <dbReference type="ARBA" id="ARBA00023125"/>
    </source>
</evidence>
<dbReference type="InterPro" id="IPR050204">
    <property type="entry name" value="AraC_XylS_family_regulators"/>
</dbReference>
<dbReference type="AlphaFoldDB" id="A0A1I3XW91"/>
<keyword evidence="2 5" id="KW-0238">DNA-binding</keyword>
<evidence type="ECO:0000256" key="1">
    <source>
        <dbReference type="ARBA" id="ARBA00023015"/>
    </source>
</evidence>
<gene>
    <name evidence="5" type="ORF">SAMN04488498_1045</name>
</gene>
<keyword evidence="1" id="KW-0805">Transcription regulation</keyword>
<dbReference type="OrthoDB" id="9806208at2"/>
<dbReference type="GO" id="GO:0043565">
    <property type="term" value="F:sequence-specific DNA binding"/>
    <property type="evidence" value="ECO:0007669"/>
    <property type="project" value="InterPro"/>
</dbReference>
<dbReference type="PANTHER" id="PTHR46796:SF14">
    <property type="entry name" value="TRANSCRIPTIONAL REGULATORY PROTEIN"/>
    <property type="match status" value="1"/>
</dbReference>
<organism evidence="5 6">
    <name type="scientific">Neomesorhizobium albiziae</name>
    <dbReference type="NCBI Taxonomy" id="335020"/>
    <lineage>
        <taxon>Bacteria</taxon>
        <taxon>Pseudomonadati</taxon>
        <taxon>Pseudomonadota</taxon>
        <taxon>Alphaproteobacteria</taxon>
        <taxon>Hyphomicrobiales</taxon>
        <taxon>Phyllobacteriaceae</taxon>
        <taxon>Neomesorhizobium</taxon>
    </lineage>
</organism>
<dbReference type="PANTHER" id="PTHR46796">
    <property type="entry name" value="HTH-TYPE TRANSCRIPTIONAL ACTIVATOR RHAS-RELATED"/>
    <property type="match status" value="1"/>
</dbReference>
<dbReference type="PRINTS" id="PR00032">
    <property type="entry name" value="HTHARAC"/>
</dbReference>
<evidence type="ECO:0000313" key="5">
    <source>
        <dbReference type="EMBL" id="SFK23838.1"/>
    </source>
</evidence>
<reference evidence="5 6" key="1">
    <citation type="submission" date="2016-10" db="EMBL/GenBank/DDBJ databases">
        <authorList>
            <person name="Varghese N."/>
            <person name="Submissions S."/>
        </authorList>
    </citation>
    <scope>NUCLEOTIDE SEQUENCE [LARGE SCALE GENOMIC DNA]</scope>
    <source>
        <strain evidence="5 6">DSM 21822</strain>
    </source>
</reference>
<dbReference type="InterPro" id="IPR018060">
    <property type="entry name" value="HTH_AraC"/>
</dbReference>
<evidence type="ECO:0000313" key="6">
    <source>
        <dbReference type="Proteomes" id="UP000323300"/>
    </source>
</evidence>
<dbReference type="PROSITE" id="PS01124">
    <property type="entry name" value="HTH_ARAC_FAMILY_2"/>
    <property type="match status" value="1"/>
</dbReference>
<dbReference type="EMBL" id="FOSL01000004">
    <property type="protein sequence ID" value="SFK23838.1"/>
    <property type="molecule type" value="Genomic_DNA"/>
</dbReference>
<dbReference type="InterPro" id="IPR018062">
    <property type="entry name" value="HTH_AraC-typ_CS"/>
</dbReference>
<accession>A0A1I3XW91</accession>
<dbReference type="Proteomes" id="UP000323300">
    <property type="component" value="Unassembled WGS sequence"/>
</dbReference>
<dbReference type="RefSeq" id="WP_149759701.1">
    <property type="nucleotide sequence ID" value="NZ_BSPE01000007.1"/>
</dbReference>
<proteinExistence type="predicted"/>
<name>A0A1I3XW91_9HYPH</name>
<evidence type="ECO:0000256" key="3">
    <source>
        <dbReference type="ARBA" id="ARBA00023163"/>
    </source>
</evidence>
<dbReference type="Pfam" id="PF12833">
    <property type="entry name" value="HTH_18"/>
    <property type="match status" value="1"/>
</dbReference>
<evidence type="ECO:0000259" key="4">
    <source>
        <dbReference type="PROSITE" id="PS01124"/>
    </source>
</evidence>
<dbReference type="GO" id="GO:0003700">
    <property type="term" value="F:DNA-binding transcription factor activity"/>
    <property type="evidence" value="ECO:0007669"/>
    <property type="project" value="InterPro"/>
</dbReference>
<keyword evidence="6" id="KW-1185">Reference proteome</keyword>
<dbReference type="InterPro" id="IPR020449">
    <property type="entry name" value="Tscrpt_reg_AraC-type_HTH"/>
</dbReference>
<dbReference type="InterPro" id="IPR009057">
    <property type="entry name" value="Homeodomain-like_sf"/>
</dbReference>
<feature type="domain" description="HTH araC/xylS-type" evidence="4">
    <location>
        <begin position="200"/>
        <end position="298"/>
    </location>
</feature>
<dbReference type="SMART" id="SM00342">
    <property type="entry name" value="HTH_ARAC"/>
    <property type="match status" value="1"/>
</dbReference>
<dbReference type="PROSITE" id="PS00041">
    <property type="entry name" value="HTH_ARAC_FAMILY_1"/>
    <property type="match status" value="1"/>
</dbReference>